<keyword evidence="3" id="KW-1185">Reference proteome</keyword>
<dbReference type="SUPFAM" id="SSF50630">
    <property type="entry name" value="Acid proteases"/>
    <property type="match status" value="1"/>
</dbReference>
<evidence type="ECO:0000256" key="1">
    <source>
        <dbReference type="ARBA" id="ARBA00022801"/>
    </source>
</evidence>
<dbReference type="InterPro" id="IPR001995">
    <property type="entry name" value="Peptidase_A2_cat"/>
</dbReference>
<accession>A0A2I4AM41</accession>
<dbReference type="RefSeq" id="XP_013856560.1">
    <property type="nucleotide sequence ID" value="XM_014001106.1"/>
</dbReference>
<proteinExistence type="predicted"/>
<dbReference type="Gene3D" id="2.40.70.10">
    <property type="entry name" value="Acid Proteases"/>
    <property type="match status" value="1"/>
</dbReference>
<feature type="non-terminal residue" evidence="4">
    <location>
        <position position="302"/>
    </location>
</feature>
<protein>
    <submittedName>
        <fullName evidence="4">Uncharacterized protein LOC106512502</fullName>
    </submittedName>
</protein>
<feature type="domain" description="Peptidase A2" evidence="2">
    <location>
        <begin position="20"/>
        <end position="90"/>
    </location>
</feature>
<dbReference type="GeneID" id="106512502"/>
<dbReference type="PROSITE" id="PS50175">
    <property type="entry name" value="ASP_PROT_RETROV"/>
    <property type="match status" value="1"/>
</dbReference>
<organism evidence="3 4">
    <name type="scientific">Austrofundulus limnaeus</name>
    <name type="common">Annual killifish</name>
    <dbReference type="NCBI Taxonomy" id="52670"/>
    <lineage>
        <taxon>Eukaryota</taxon>
        <taxon>Metazoa</taxon>
        <taxon>Chordata</taxon>
        <taxon>Craniata</taxon>
        <taxon>Vertebrata</taxon>
        <taxon>Euteleostomi</taxon>
        <taxon>Actinopterygii</taxon>
        <taxon>Neopterygii</taxon>
        <taxon>Teleostei</taxon>
        <taxon>Neoteleostei</taxon>
        <taxon>Acanthomorphata</taxon>
        <taxon>Ovalentaria</taxon>
        <taxon>Atherinomorphae</taxon>
        <taxon>Cyprinodontiformes</taxon>
        <taxon>Rivulidae</taxon>
        <taxon>Austrofundulus</taxon>
    </lineage>
</organism>
<dbReference type="InterPro" id="IPR021109">
    <property type="entry name" value="Peptidase_aspartic_dom_sf"/>
</dbReference>
<name>A0A2I4AM41_AUSLI</name>
<dbReference type="GO" id="GO:0004190">
    <property type="term" value="F:aspartic-type endopeptidase activity"/>
    <property type="evidence" value="ECO:0007669"/>
    <property type="project" value="InterPro"/>
</dbReference>
<dbReference type="STRING" id="52670.A0A2I4AM41"/>
<gene>
    <name evidence="4" type="primary">LOC106512502</name>
</gene>
<dbReference type="OrthoDB" id="8947436at2759"/>
<dbReference type="GO" id="GO:0006508">
    <property type="term" value="P:proteolysis"/>
    <property type="evidence" value="ECO:0007669"/>
    <property type="project" value="InterPro"/>
</dbReference>
<sequence>MGAHKNLDPMTKLTVCGREVMCLVDTGAKYSTVNEPLLLSDIAVRVAGFSGKAEEWPLSEFVPCQWNNLHFYHRFLVSTNCPVNLLGRDIMCELNVGLLMYPDRVEISFPNGQVQMCCTARNTSAQMLLGASEEAPEKTHMTIWWGKVPDCKAMPLWTTLSSWGPWISSLRHYETPADVLHCTMNCAITDDENYDILWTEFQRHCDDTGEHPLVELGDIFVAPDGIASEVKLSAPLEQLFVLGSGSAPHVTLKLAAGCEGKSLGPLIRSCLMLDDWVDINTDLSYSHSTDIYRIKHTSVTSL</sequence>
<evidence type="ECO:0000313" key="3">
    <source>
        <dbReference type="Proteomes" id="UP000192220"/>
    </source>
</evidence>
<dbReference type="InParanoid" id="A0A2I4AM41"/>
<evidence type="ECO:0000313" key="4">
    <source>
        <dbReference type="RefSeq" id="XP_013856560.1"/>
    </source>
</evidence>
<dbReference type="Pfam" id="PF00077">
    <property type="entry name" value="RVP"/>
    <property type="match status" value="1"/>
</dbReference>
<evidence type="ECO:0000259" key="2">
    <source>
        <dbReference type="PROSITE" id="PS50175"/>
    </source>
</evidence>
<dbReference type="InterPro" id="IPR018061">
    <property type="entry name" value="Retropepsins"/>
</dbReference>
<keyword evidence="1" id="KW-0378">Hydrolase</keyword>
<dbReference type="KEGG" id="alim:106512502"/>
<dbReference type="AlphaFoldDB" id="A0A2I4AM41"/>
<reference evidence="4" key="1">
    <citation type="submission" date="2025-08" db="UniProtKB">
        <authorList>
            <consortium name="RefSeq"/>
        </authorList>
    </citation>
    <scope>IDENTIFICATION</scope>
</reference>
<dbReference type="Proteomes" id="UP000192220">
    <property type="component" value="Unplaced"/>
</dbReference>